<reference evidence="1 2" key="1">
    <citation type="submission" date="2016-11" db="EMBL/GenBank/DDBJ databases">
        <authorList>
            <person name="Jaros S."/>
            <person name="Januszkiewicz K."/>
            <person name="Wedrychowicz H."/>
        </authorList>
    </citation>
    <scope>NUCLEOTIDE SEQUENCE [LARGE SCALE GENOMIC DNA]</scope>
    <source>
        <strain evidence="1 2">CGMCC 4.5723</strain>
    </source>
</reference>
<dbReference type="EMBL" id="FQZK01000012">
    <property type="protein sequence ID" value="SHJ97341.1"/>
    <property type="molecule type" value="Genomic_DNA"/>
</dbReference>
<dbReference type="Proteomes" id="UP000184452">
    <property type="component" value="Unassembled WGS sequence"/>
</dbReference>
<dbReference type="AlphaFoldDB" id="A0A1M6NNN3"/>
<protein>
    <submittedName>
        <fullName evidence="1">Uncharacterized protein</fullName>
    </submittedName>
</protein>
<organism evidence="1 2">
    <name type="scientific">Nocardiopsis flavescens</name>
    <dbReference type="NCBI Taxonomy" id="758803"/>
    <lineage>
        <taxon>Bacteria</taxon>
        <taxon>Bacillati</taxon>
        <taxon>Actinomycetota</taxon>
        <taxon>Actinomycetes</taxon>
        <taxon>Streptosporangiales</taxon>
        <taxon>Nocardiopsidaceae</taxon>
        <taxon>Nocardiopsis</taxon>
    </lineage>
</organism>
<gene>
    <name evidence="1" type="ORF">SAMN05421803_11228</name>
</gene>
<evidence type="ECO:0000313" key="1">
    <source>
        <dbReference type="EMBL" id="SHJ97341.1"/>
    </source>
</evidence>
<dbReference type="OrthoDB" id="4182570at2"/>
<proteinExistence type="predicted"/>
<accession>A0A1M6NNN3</accession>
<keyword evidence="2" id="KW-1185">Reference proteome</keyword>
<evidence type="ECO:0000313" key="2">
    <source>
        <dbReference type="Proteomes" id="UP000184452"/>
    </source>
</evidence>
<dbReference type="RefSeq" id="WP_143173411.1">
    <property type="nucleotide sequence ID" value="NZ_FQZK01000012.1"/>
</dbReference>
<dbReference type="STRING" id="758803.SAMN05421803_11228"/>
<sequence>MNSETASTNERDTPEKTVVEGDLYYAHRDNNFITNYITGLTYLRPHAVERRTILSDKLFVSSFPVKPVEGGVCVLVGAPDSGRRTAGLKILDQMPPGAPIFELFPDWEEPDAERIPSEKNTGYLLNLTGVHETLNEEFRQQLSVYASKAQKRGTQLIIIAGEHVWPIRDSEWWQFRTDVRKHVRPNPHDIARQRIKENNESRAEWLEEGKSDFAKLLTTDSSPARAVELAEIVLAAEGPNDAEARDRFNGWKSQIEEWFVKKASGKEEVESRALQISAAFLDGSPAGTVLAAADELLKDSRLNWPELEGGALASPDDKHRCDAAKLDFSDGAVSITVSRPGIDQALIRYVWGNRPRLVPVVTTWLTTISAPEGVAANSLKRLADVLSDVAMTAGPDAIMGLAARWLKDGQKRRADLAVDVLEQLAVHPVLGAQIRRDLSGWAKGNTEVERQRAVVAVCRGRLGKEYPQIALTRLRYVLDRAKSESPRTEAITALRVLLADPGKSAVVLKTLVDWAQGNESGAFSGRAFLELLREPVPPGEGHGVAQHILTLEEESAGAIRQLFRDGWLASCEREGMRPAVAQALSNWCDAVRDEVLPAEAVGEIIPGVFPQIASATDRDFSKIFGNSDPFRAEMTEKFFEYVRDALNQGRGTAEDA</sequence>
<name>A0A1M6NNN3_9ACTN</name>